<dbReference type="EMBL" id="HBIW01001998">
    <property type="protein sequence ID" value="CAE0686267.1"/>
    <property type="molecule type" value="Transcribed_RNA"/>
</dbReference>
<evidence type="ECO:0008006" key="4">
    <source>
        <dbReference type="Google" id="ProtNLM"/>
    </source>
</evidence>
<organism evidence="1">
    <name type="scientific">Pelagomonas calceolata</name>
    <dbReference type="NCBI Taxonomy" id="35677"/>
    <lineage>
        <taxon>Eukaryota</taxon>
        <taxon>Sar</taxon>
        <taxon>Stramenopiles</taxon>
        <taxon>Ochrophyta</taxon>
        <taxon>Pelagophyceae</taxon>
        <taxon>Pelagomonadales</taxon>
        <taxon>Pelagomonadaceae</taxon>
        <taxon>Pelagomonas</taxon>
    </lineage>
</organism>
<gene>
    <name evidence="1" type="ORF">PCAL00307_LOCUS1701</name>
    <name evidence="2" type="ORF">PECAL_5P03920</name>
</gene>
<reference evidence="1" key="1">
    <citation type="submission" date="2021-01" db="EMBL/GenBank/DDBJ databases">
        <authorList>
            <person name="Corre E."/>
            <person name="Pelletier E."/>
            <person name="Niang G."/>
            <person name="Scheremetjew M."/>
            <person name="Finn R."/>
            <person name="Kale V."/>
            <person name="Holt S."/>
            <person name="Cochrane G."/>
            <person name="Meng A."/>
            <person name="Brown T."/>
            <person name="Cohen L."/>
        </authorList>
    </citation>
    <scope>NUCLEOTIDE SEQUENCE</scope>
    <source>
        <strain evidence="1">CCMP1756</strain>
    </source>
</reference>
<dbReference type="InterPro" id="IPR027417">
    <property type="entry name" value="P-loop_NTPase"/>
</dbReference>
<proteinExistence type="predicted"/>
<protein>
    <recommendedName>
        <fullName evidence="4">Sulfotransferase domain-containing protein</fullName>
    </recommendedName>
</protein>
<reference evidence="2" key="2">
    <citation type="submission" date="2021-11" db="EMBL/GenBank/DDBJ databases">
        <authorList>
            <consortium name="Genoscope - CEA"/>
            <person name="William W."/>
        </authorList>
    </citation>
    <scope>NUCLEOTIDE SEQUENCE</scope>
</reference>
<dbReference type="EMBL" id="CAKKNE010000005">
    <property type="protein sequence ID" value="CAH0375844.1"/>
    <property type="molecule type" value="Genomic_DNA"/>
</dbReference>
<keyword evidence="3" id="KW-1185">Reference proteome</keyword>
<dbReference type="SUPFAM" id="SSF52540">
    <property type="entry name" value="P-loop containing nucleoside triphosphate hydrolases"/>
    <property type="match status" value="1"/>
</dbReference>
<evidence type="ECO:0000313" key="1">
    <source>
        <dbReference type="EMBL" id="CAE0686267.1"/>
    </source>
</evidence>
<sequence length="358" mass="41042">MLSWLVLLALAEAAPPPYTRMEREAAPQLTIIPRRQRQCAQACVRKGDGYVYAQHLRKAGGTLLRTYLAMYRCAPLRQAMSATQLYRLPRGFPREGTAPAAAQESLAFNTQNFLLRPATVYITLIRHPVDRIESLYFFEGKWPQKSYRRTEDTAIPLEKWLRKVRATSKRRSWGSQNHLKQRGAFPLRQRIWDEVSEYYVQIFSGVAAEATDKHLDVAKSVLDNFDAVLILERLSTEEGRDEAEALLRKLLPTPRVERACPPRLPLHKVNEGSVRKRAEPLSREDRLRIVALNPLDLELYRHAVTVHKERVVEVMGPCRVRTNCTSVRDRDLNLIWGEGALRSCGRMVYRSGRAGCRA</sequence>
<name>A0A7S4E384_9STRA</name>
<dbReference type="Gene3D" id="3.40.50.300">
    <property type="entry name" value="P-loop containing nucleotide triphosphate hydrolases"/>
    <property type="match status" value="1"/>
</dbReference>
<evidence type="ECO:0000313" key="3">
    <source>
        <dbReference type="Proteomes" id="UP000789595"/>
    </source>
</evidence>
<dbReference type="OrthoDB" id="514299at2759"/>
<evidence type="ECO:0000313" key="2">
    <source>
        <dbReference type="EMBL" id="CAH0375844.1"/>
    </source>
</evidence>
<dbReference type="AlphaFoldDB" id="A0A7S4E384"/>
<accession>A0A7S4E384</accession>
<dbReference type="Proteomes" id="UP000789595">
    <property type="component" value="Unassembled WGS sequence"/>
</dbReference>